<gene>
    <name evidence="3" type="ORF">C4D60_Mb01t27610</name>
</gene>
<keyword evidence="2" id="KW-1133">Transmembrane helix</keyword>
<dbReference type="InterPro" id="IPR044594">
    <property type="entry name" value="HIPP01/3/5/6"/>
</dbReference>
<proteinExistence type="predicted"/>
<accession>A0A4S8JR63</accession>
<dbReference type="GO" id="GO:0046872">
    <property type="term" value="F:metal ion binding"/>
    <property type="evidence" value="ECO:0007669"/>
    <property type="project" value="InterPro"/>
</dbReference>
<name>A0A4S8JR63_MUSBA</name>
<dbReference type="PANTHER" id="PTHR46413">
    <property type="entry name" value="HEAVY METAL-ASSOCIATED ISOPRENYLATED PLANT PROTEIN 6"/>
    <property type="match status" value="1"/>
</dbReference>
<sequence>MGKLDPWKLRDRVEAKTHKKVDLVSPANFPKKGADANDPSSSSAKMPAAVKKPDDKKPQDKASRLFLHYIIVLLLDSINPSFLPFFHENLSLR</sequence>
<evidence type="ECO:0000256" key="1">
    <source>
        <dbReference type="SAM" id="MobiDB-lite"/>
    </source>
</evidence>
<evidence type="ECO:0000256" key="2">
    <source>
        <dbReference type="SAM" id="Phobius"/>
    </source>
</evidence>
<evidence type="ECO:0000313" key="3">
    <source>
        <dbReference type="EMBL" id="THU64548.1"/>
    </source>
</evidence>
<keyword evidence="4" id="KW-1185">Reference proteome</keyword>
<keyword evidence="2" id="KW-0812">Transmembrane</keyword>
<dbReference type="PANTHER" id="PTHR46413:SF1">
    <property type="entry name" value="HEAVY METAL-ASSOCIATED ISOPRENYLATED PLANT PROTEIN 6"/>
    <property type="match status" value="1"/>
</dbReference>
<protein>
    <submittedName>
        <fullName evidence="3">Uncharacterized protein</fullName>
    </submittedName>
</protein>
<feature type="transmembrane region" description="Helical" evidence="2">
    <location>
        <begin position="66"/>
        <end position="86"/>
    </location>
</feature>
<dbReference type="AlphaFoldDB" id="A0A4S8JR63"/>
<reference evidence="3 4" key="1">
    <citation type="journal article" date="2019" name="Nat. Plants">
        <title>Genome sequencing of Musa balbisiana reveals subgenome evolution and function divergence in polyploid bananas.</title>
        <authorList>
            <person name="Yao X."/>
        </authorList>
    </citation>
    <scope>NUCLEOTIDE SEQUENCE [LARGE SCALE GENOMIC DNA]</scope>
    <source>
        <strain evidence="4">cv. DH-PKW</strain>
        <tissue evidence="3">Leaves</tissue>
    </source>
</reference>
<dbReference type="Proteomes" id="UP000317650">
    <property type="component" value="Chromosome 1"/>
</dbReference>
<keyword evidence="2" id="KW-0472">Membrane</keyword>
<organism evidence="3 4">
    <name type="scientific">Musa balbisiana</name>
    <name type="common">Banana</name>
    <dbReference type="NCBI Taxonomy" id="52838"/>
    <lineage>
        <taxon>Eukaryota</taxon>
        <taxon>Viridiplantae</taxon>
        <taxon>Streptophyta</taxon>
        <taxon>Embryophyta</taxon>
        <taxon>Tracheophyta</taxon>
        <taxon>Spermatophyta</taxon>
        <taxon>Magnoliopsida</taxon>
        <taxon>Liliopsida</taxon>
        <taxon>Zingiberales</taxon>
        <taxon>Musaceae</taxon>
        <taxon>Musa</taxon>
    </lineage>
</organism>
<comment type="caution">
    <text evidence="3">The sequence shown here is derived from an EMBL/GenBank/DDBJ whole genome shotgun (WGS) entry which is preliminary data.</text>
</comment>
<feature type="region of interest" description="Disordered" evidence="1">
    <location>
        <begin position="20"/>
        <end position="59"/>
    </location>
</feature>
<dbReference type="EMBL" id="PYDT01000004">
    <property type="protein sequence ID" value="THU64548.1"/>
    <property type="molecule type" value="Genomic_DNA"/>
</dbReference>
<evidence type="ECO:0000313" key="4">
    <source>
        <dbReference type="Proteomes" id="UP000317650"/>
    </source>
</evidence>